<feature type="compositionally biased region" description="Basic and acidic residues" evidence="3">
    <location>
        <begin position="621"/>
        <end position="632"/>
    </location>
</feature>
<dbReference type="AlphaFoldDB" id="A0AA39L9X5"/>
<keyword evidence="2" id="KW-0413">Isomerase</keyword>
<dbReference type="Gene3D" id="3.30.2350.20">
    <property type="entry name" value="TruD, catalytic domain"/>
    <property type="match status" value="2"/>
</dbReference>
<evidence type="ECO:0000313" key="6">
    <source>
        <dbReference type="Proteomes" id="UP001175261"/>
    </source>
</evidence>
<dbReference type="InterPro" id="IPR020103">
    <property type="entry name" value="PsdUridine_synth_cat_dom_sf"/>
</dbReference>
<feature type="compositionally biased region" description="Basic and acidic residues" evidence="3">
    <location>
        <begin position="691"/>
        <end position="700"/>
    </location>
</feature>
<dbReference type="GO" id="GO:0009982">
    <property type="term" value="F:pseudouridine synthase activity"/>
    <property type="evidence" value="ECO:0007669"/>
    <property type="project" value="InterPro"/>
</dbReference>
<feature type="compositionally biased region" description="Polar residues" evidence="3">
    <location>
        <begin position="79"/>
        <end position="89"/>
    </location>
</feature>
<sequence length="739" mass="81538">MSHETRGYASQNQKIGITQRVTPLAVSWTGDLRVRFTDFQVNEIDHKGNVVHLKQIGLGQPDAASQAGAQGAENDGGKESQNGDSTSNGAEAAQSKPSEDANDVPEADKAILAELGGQSFADEVIALFKNAGPNADHQASATANALDKAKRGQLHQEVRRIFNSRIDTSTNDDGNIIAKVATRKSKSRGRGGRNRGAAKVTGEYLHFTLYKDNRDTMDAINQLSKVINIKPQLIAYAGTKDRRASTAQRCSIRNGRERTLANANSKLRGIVTGDYEYSDMPVWLGQLQGNEFTITIKDCKLVDESLASKPLSEKVEILQRNTEAALKHLSEHGWINYFGNQRFGTREVGTHDIGQLILGDKFEEAVNSLLSYDSDVAEKAEASEENIPSEPIQRDEVLRHQACMLFMTDKDPERAARIIPRRFAAENCILRHLTRAGQQSRNDYVGAIIHITRGLRSMYLHAYQSNVWNHVASRRWELYGDKVIAGDLVLAEQEAKAAYAGKDADGDDIFNPVEDDNDGNPTVRARPLTEEEVSSGRFTIFDVVLPVPGYDVIYPTNELGAFYKDFMGLPENGGLNPHDMRRRHREFSLPGRYRKLMGRFLPGGDAGTPFVEVRTYANDTEQMHPTDLDLVRAKMPGRKAKRGAPSGEEDVEREGKRQKVEDGDAPVSQQDEAEKTAEAPNQEGEAPQPSKSEDAAIEEAPKEADKIAVLVKFRLGSSAYATVTLRELMGDPPEDTPTQ</sequence>
<evidence type="ECO:0000313" key="5">
    <source>
        <dbReference type="EMBL" id="KAK0389330.1"/>
    </source>
</evidence>
<keyword evidence="6" id="KW-1185">Reference proteome</keyword>
<dbReference type="CDD" id="cd01291">
    <property type="entry name" value="PseudoU_synth"/>
    <property type="match status" value="1"/>
</dbReference>
<evidence type="ECO:0000259" key="4">
    <source>
        <dbReference type="PROSITE" id="PS50984"/>
    </source>
</evidence>
<dbReference type="Proteomes" id="UP001175261">
    <property type="component" value="Unassembled WGS sequence"/>
</dbReference>
<dbReference type="EMBL" id="JAPDFR010000002">
    <property type="protein sequence ID" value="KAK0389330.1"/>
    <property type="molecule type" value="Genomic_DNA"/>
</dbReference>
<dbReference type="CDD" id="cd02576">
    <property type="entry name" value="PseudoU_synth_ScPUS7"/>
    <property type="match status" value="1"/>
</dbReference>
<comment type="caution">
    <text evidence="5">The sequence shown here is derived from an EMBL/GenBank/DDBJ whole genome shotgun (WGS) entry which is preliminary data.</text>
</comment>
<proteinExistence type="inferred from homology"/>
<dbReference type="NCBIfam" id="TIGR00094">
    <property type="entry name" value="tRNA_TruD_broad"/>
    <property type="match status" value="1"/>
</dbReference>
<comment type="similarity">
    <text evidence="1">Belongs to the pseudouridine synthase TruD family.</text>
</comment>
<feature type="region of interest" description="Disordered" evidence="3">
    <location>
        <begin position="61"/>
        <end position="104"/>
    </location>
</feature>
<accession>A0AA39L9X5</accession>
<dbReference type="PIRSF" id="PIRSF037016">
    <property type="entry name" value="Pseudouridin_synth_euk_prd"/>
    <property type="match status" value="1"/>
</dbReference>
<dbReference type="GO" id="GO:0005634">
    <property type="term" value="C:nucleus"/>
    <property type="evidence" value="ECO:0007669"/>
    <property type="project" value="TreeGrafter"/>
</dbReference>
<feature type="compositionally biased region" description="Basic and acidic residues" evidence="3">
    <location>
        <begin position="653"/>
        <end position="662"/>
    </location>
</feature>
<organism evidence="5 6">
    <name type="scientific">Sarocladium strictum</name>
    <name type="common">Black bundle disease fungus</name>
    <name type="synonym">Acremonium strictum</name>
    <dbReference type="NCBI Taxonomy" id="5046"/>
    <lineage>
        <taxon>Eukaryota</taxon>
        <taxon>Fungi</taxon>
        <taxon>Dikarya</taxon>
        <taxon>Ascomycota</taxon>
        <taxon>Pezizomycotina</taxon>
        <taxon>Sordariomycetes</taxon>
        <taxon>Hypocreomycetidae</taxon>
        <taxon>Hypocreales</taxon>
        <taxon>Sarocladiaceae</taxon>
        <taxon>Sarocladium</taxon>
    </lineage>
</organism>
<dbReference type="GO" id="GO:0003723">
    <property type="term" value="F:RNA binding"/>
    <property type="evidence" value="ECO:0007669"/>
    <property type="project" value="InterPro"/>
</dbReference>
<dbReference type="InterPro" id="IPR042214">
    <property type="entry name" value="TruD_catalytic"/>
</dbReference>
<evidence type="ECO:0000256" key="1">
    <source>
        <dbReference type="ARBA" id="ARBA00007953"/>
    </source>
</evidence>
<dbReference type="InterPro" id="IPR011760">
    <property type="entry name" value="PsdUridine_synth_TruD_insert"/>
</dbReference>
<evidence type="ECO:0000256" key="3">
    <source>
        <dbReference type="SAM" id="MobiDB-lite"/>
    </source>
</evidence>
<dbReference type="PROSITE" id="PS50984">
    <property type="entry name" value="TRUD"/>
    <property type="match status" value="1"/>
</dbReference>
<reference evidence="5" key="1">
    <citation type="submission" date="2022-10" db="EMBL/GenBank/DDBJ databases">
        <title>Determination and structural analysis of whole genome sequence of Sarocladium strictum F4-1.</title>
        <authorList>
            <person name="Hu L."/>
            <person name="Jiang Y."/>
        </authorList>
    </citation>
    <scope>NUCLEOTIDE SEQUENCE</scope>
    <source>
        <strain evidence="5">F4-1</strain>
    </source>
</reference>
<gene>
    <name evidence="5" type="ORF">NLU13_2905</name>
</gene>
<dbReference type="InterPro" id="IPR001656">
    <property type="entry name" value="PsdUridine_synth_TruD"/>
</dbReference>
<dbReference type="PANTHER" id="PTHR13326">
    <property type="entry name" value="TRNA PSEUDOURIDINE SYNTHASE D"/>
    <property type="match status" value="1"/>
</dbReference>
<dbReference type="GO" id="GO:0001522">
    <property type="term" value="P:pseudouridine synthesis"/>
    <property type="evidence" value="ECO:0007669"/>
    <property type="project" value="InterPro"/>
</dbReference>
<dbReference type="Pfam" id="PF01142">
    <property type="entry name" value="TruD"/>
    <property type="match status" value="1"/>
</dbReference>
<dbReference type="PANTHER" id="PTHR13326:SF21">
    <property type="entry name" value="PSEUDOURIDYLATE SYNTHASE PUS7L"/>
    <property type="match status" value="1"/>
</dbReference>
<feature type="domain" description="TRUD" evidence="4">
    <location>
        <begin position="333"/>
        <end position="599"/>
    </location>
</feature>
<protein>
    <recommendedName>
        <fullName evidence="4">TRUD domain-containing protein</fullName>
    </recommendedName>
</protein>
<evidence type="ECO:0000256" key="2">
    <source>
        <dbReference type="ARBA" id="ARBA00023235"/>
    </source>
</evidence>
<name>A0AA39L9X5_SARSR</name>
<feature type="region of interest" description="Disordered" evidence="3">
    <location>
        <begin position="621"/>
        <end position="700"/>
    </location>
</feature>
<dbReference type="SUPFAM" id="SSF55120">
    <property type="entry name" value="Pseudouridine synthase"/>
    <property type="match status" value="1"/>
</dbReference>